<evidence type="ECO:0000313" key="3">
    <source>
        <dbReference type="Proteomes" id="UP000460626"/>
    </source>
</evidence>
<dbReference type="AlphaFoldDB" id="A0A845A2S0"/>
<gene>
    <name evidence="2" type="ORF">GRI62_11540</name>
</gene>
<proteinExistence type="predicted"/>
<organism evidence="2 3">
    <name type="scientific">Aurantiacibacter arachoides</name>
    <dbReference type="NCBI Taxonomy" id="1850444"/>
    <lineage>
        <taxon>Bacteria</taxon>
        <taxon>Pseudomonadati</taxon>
        <taxon>Pseudomonadota</taxon>
        <taxon>Alphaproteobacteria</taxon>
        <taxon>Sphingomonadales</taxon>
        <taxon>Erythrobacteraceae</taxon>
        <taxon>Aurantiacibacter</taxon>
    </lineage>
</organism>
<dbReference type="CDD" id="cd00093">
    <property type="entry name" value="HTH_XRE"/>
    <property type="match status" value="1"/>
</dbReference>
<dbReference type="Proteomes" id="UP000460626">
    <property type="component" value="Unassembled WGS sequence"/>
</dbReference>
<dbReference type="Pfam" id="PF01381">
    <property type="entry name" value="HTH_3"/>
    <property type="match status" value="1"/>
</dbReference>
<dbReference type="EMBL" id="WTYH01000001">
    <property type="protein sequence ID" value="MXO94228.1"/>
    <property type="molecule type" value="Genomic_DNA"/>
</dbReference>
<dbReference type="OrthoDB" id="9815697at2"/>
<keyword evidence="3" id="KW-1185">Reference proteome</keyword>
<reference evidence="2 3" key="1">
    <citation type="submission" date="2019-12" db="EMBL/GenBank/DDBJ databases">
        <title>Genomic-based taxomic classification of the family Erythrobacteraceae.</title>
        <authorList>
            <person name="Xu L."/>
        </authorList>
    </citation>
    <scope>NUCLEOTIDE SEQUENCE [LARGE SCALE GENOMIC DNA]</scope>
    <source>
        <strain evidence="2 3">RC4-10-4</strain>
    </source>
</reference>
<comment type="caution">
    <text evidence="2">The sequence shown here is derived from an EMBL/GenBank/DDBJ whole genome shotgun (WGS) entry which is preliminary data.</text>
</comment>
<sequence>MAGQRTTPGLRDDRYKGLLDRLKHRRAELGISQRELGERLHIHRQFVSRVELGERRLDVAEFVDFAQALELDPAALVEELMRTSR</sequence>
<dbReference type="InterPro" id="IPR010982">
    <property type="entry name" value="Lambda_DNA-bd_dom_sf"/>
</dbReference>
<dbReference type="GO" id="GO:0003677">
    <property type="term" value="F:DNA binding"/>
    <property type="evidence" value="ECO:0007669"/>
    <property type="project" value="InterPro"/>
</dbReference>
<dbReference type="SUPFAM" id="SSF47413">
    <property type="entry name" value="lambda repressor-like DNA-binding domains"/>
    <property type="match status" value="1"/>
</dbReference>
<protein>
    <submittedName>
        <fullName evidence="2">Helix-turn-helix domain-containing protein</fullName>
    </submittedName>
</protein>
<dbReference type="PROSITE" id="PS50943">
    <property type="entry name" value="HTH_CROC1"/>
    <property type="match status" value="1"/>
</dbReference>
<dbReference type="Gene3D" id="1.10.260.40">
    <property type="entry name" value="lambda repressor-like DNA-binding domains"/>
    <property type="match status" value="1"/>
</dbReference>
<dbReference type="SMART" id="SM00530">
    <property type="entry name" value="HTH_XRE"/>
    <property type="match status" value="1"/>
</dbReference>
<feature type="domain" description="HTH cro/C1-type" evidence="1">
    <location>
        <begin position="22"/>
        <end position="76"/>
    </location>
</feature>
<accession>A0A845A2S0</accession>
<name>A0A845A2S0_9SPHN</name>
<dbReference type="InterPro" id="IPR001387">
    <property type="entry name" value="Cro/C1-type_HTH"/>
</dbReference>
<evidence type="ECO:0000259" key="1">
    <source>
        <dbReference type="PROSITE" id="PS50943"/>
    </source>
</evidence>
<evidence type="ECO:0000313" key="2">
    <source>
        <dbReference type="EMBL" id="MXO94228.1"/>
    </source>
</evidence>